<comment type="similarity">
    <text evidence="1">Belongs to the peptidase S13 family.</text>
</comment>
<accession>D9PMY0</accession>
<dbReference type="GO" id="GO:0000270">
    <property type="term" value="P:peptidoglycan metabolic process"/>
    <property type="evidence" value="ECO:0007669"/>
    <property type="project" value="TreeGrafter"/>
</dbReference>
<dbReference type="AlphaFoldDB" id="D9PMY0"/>
<dbReference type="InterPro" id="IPR000667">
    <property type="entry name" value="Peptidase_S13"/>
</dbReference>
<dbReference type="GO" id="GO:0004185">
    <property type="term" value="F:serine-type carboxypeptidase activity"/>
    <property type="evidence" value="ECO:0007669"/>
    <property type="project" value="InterPro"/>
</dbReference>
<dbReference type="Gene3D" id="3.40.710.10">
    <property type="entry name" value="DD-peptidase/beta-lactamase superfamily"/>
    <property type="match status" value="1"/>
</dbReference>
<proteinExistence type="inferred from homology"/>
<keyword evidence="2 3" id="KW-0378">Hydrolase</keyword>
<keyword evidence="3" id="KW-0645">Protease</keyword>
<dbReference type="GO" id="GO:0006508">
    <property type="term" value="P:proteolysis"/>
    <property type="evidence" value="ECO:0007669"/>
    <property type="project" value="InterPro"/>
</dbReference>
<comment type="caution">
    <text evidence="3">The sequence shown here is derived from an EMBL/GenBank/DDBJ whole genome shotgun (WGS) entry which is preliminary data.</text>
</comment>
<reference evidence="3" key="1">
    <citation type="submission" date="2010-07" db="EMBL/GenBank/DDBJ databases">
        <authorList>
            <consortium name="CONSOLIDER consortium CSD2007-00005"/>
            <person name="Guazzaroni M.-E."/>
            <person name="Richter M."/>
            <person name="Garcia-Salamanca A."/>
            <person name="Yarza P."/>
            <person name="Ferrer M."/>
        </authorList>
    </citation>
    <scope>NUCLEOTIDE SEQUENCE</scope>
</reference>
<evidence type="ECO:0000256" key="2">
    <source>
        <dbReference type="ARBA" id="ARBA00022801"/>
    </source>
</evidence>
<dbReference type="Pfam" id="PF02113">
    <property type="entry name" value="Peptidase_S13"/>
    <property type="match status" value="1"/>
</dbReference>
<dbReference type="PANTHER" id="PTHR30023:SF0">
    <property type="entry name" value="PENICILLIN-SENSITIVE CARBOXYPEPTIDASE A"/>
    <property type="match status" value="1"/>
</dbReference>
<sequence>MEAAVPEGTRVLARRESRPWGELLRPMNKASDNPLSRLLYLSLGLAGMADEPQASTADLAGREVRRWFAAHDIPTAGLVLDNGSGLSRSERITPLQMALMLKVAWHGRHAPELLMSLPLAGVDGTLRRRLQDSPAAGSARLKTGTLGNVVALAGYVHDADGRPWAVAMMVNHENAGQARPVLDALVDAIARHGPHGPARAVPGPQGDGP</sequence>
<name>D9PMY0_9ZZZZ</name>
<dbReference type="InterPro" id="IPR012338">
    <property type="entry name" value="Beta-lactam/transpept-like"/>
</dbReference>
<gene>
    <name evidence="3" type="ORF">LDC_2909</name>
</gene>
<dbReference type="EMBL" id="ADZX01000895">
    <property type="protein sequence ID" value="EFK95085.1"/>
    <property type="molecule type" value="Genomic_DNA"/>
</dbReference>
<dbReference type="EC" id="3.4.-.-" evidence="3"/>
<reference evidence="3" key="2">
    <citation type="journal article" date="2011" name="Microb. Ecol.">
        <title>Taxonomic and Functional Metagenomic Profiling of the Microbial Community in the Anoxic Sediment of a Sub-saline Shallow Lake (Laguna de Carrizo, Central Spain).</title>
        <authorList>
            <person name="Ferrer M."/>
            <person name="Guazzaroni M.E."/>
            <person name="Richter M."/>
            <person name="Garcia-Salamanca A."/>
            <person name="Yarza P."/>
            <person name="Suarez-Suarez A."/>
            <person name="Solano J."/>
            <person name="Alcaide M."/>
            <person name="van Dillewijn P."/>
            <person name="Molina-Henares M.A."/>
            <person name="Lopez-Cortes N."/>
            <person name="Al-Ramahi Y."/>
            <person name="Guerrero C."/>
            <person name="Acosta A."/>
            <person name="de Eugenio L.I."/>
            <person name="Martinez V."/>
            <person name="Marques S."/>
            <person name="Rojo F."/>
            <person name="Santero E."/>
            <person name="Genilloud O."/>
            <person name="Perez-Perez J."/>
            <person name="Rossello-Mora R."/>
            <person name="Ramos J.L."/>
        </authorList>
    </citation>
    <scope>NUCLEOTIDE SEQUENCE</scope>
</reference>
<organism evidence="3">
    <name type="scientific">sediment metagenome</name>
    <dbReference type="NCBI Taxonomy" id="749907"/>
    <lineage>
        <taxon>unclassified sequences</taxon>
        <taxon>metagenomes</taxon>
        <taxon>ecological metagenomes</taxon>
    </lineage>
</organism>
<dbReference type="PRINTS" id="PR00922">
    <property type="entry name" value="DADACBPTASE3"/>
</dbReference>
<keyword evidence="3" id="KW-0121">Carboxypeptidase</keyword>
<evidence type="ECO:0000313" key="3">
    <source>
        <dbReference type="EMBL" id="EFK95085.1"/>
    </source>
</evidence>
<evidence type="ECO:0000256" key="1">
    <source>
        <dbReference type="ARBA" id="ARBA00006096"/>
    </source>
</evidence>
<dbReference type="SUPFAM" id="SSF56601">
    <property type="entry name" value="beta-lactamase/transpeptidase-like"/>
    <property type="match status" value="1"/>
</dbReference>
<dbReference type="PANTHER" id="PTHR30023">
    <property type="entry name" value="D-ALANYL-D-ALANINE CARBOXYPEPTIDASE"/>
    <property type="match status" value="1"/>
</dbReference>
<protein>
    <submittedName>
        <fullName evidence="3">Peptidase S13, D-Alanyl-D-Alnine carboxypeptidase</fullName>
        <ecNumber evidence="3">3.4.-.-</ecNumber>
    </submittedName>
</protein>